<dbReference type="EMBL" id="FBWG01000041">
    <property type="protein sequence ID" value="CUX57202.1"/>
    <property type="molecule type" value="Genomic_DNA"/>
</dbReference>
<name>A0A1S7RTU9_9HYPH</name>
<dbReference type="Pfam" id="PF02534">
    <property type="entry name" value="T4SS-DNA_transf"/>
    <property type="match status" value="1"/>
</dbReference>
<evidence type="ECO:0000313" key="2">
    <source>
        <dbReference type="EMBL" id="CUX57202.1"/>
    </source>
</evidence>
<keyword evidence="1" id="KW-0472">Membrane</keyword>
<feature type="transmembrane region" description="Helical" evidence="1">
    <location>
        <begin position="30"/>
        <end position="51"/>
    </location>
</feature>
<keyword evidence="1" id="KW-0812">Transmembrane</keyword>
<proteinExistence type="predicted"/>
<dbReference type="AlphaFoldDB" id="A0A1S7RTU9"/>
<organism evidence="2 3">
    <name type="scientific">Agrobacterium deltaense Zutra 3/1</name>
    <dbReference type="NCBI Taxonomy" id="1183427"/>
    <lineage>
        <taxon>Bacteria</taxon>
        <taxon>Pseudomonadati</taxon>
        <taxon>Pseudomonadota</taxon>
        <taxon>Alphaproteobacteria</taxon>
        <taxon>Hyphomicrobiales</taxon>
        <taxon>Rhizobiaceae</taxon>
        <taxon>Rhizobium/Agrobacterium group</taxon>
        <taxon>Agrobacterium</taxon>
    </lineage>
</organism>
<sequence length="120" mass="13149">MMRAAVRDPLWALLALIAMPFRIWKPLLGFVFILILVTFVTGIGTIVPNLLTADRSVICVDPKGGNARITGRARQKFEPVHVLDPFGVTGRLSAAFNPLAMLDPHNEAFPPNPENAVSFK</sequence>
<accession>A0A1S7RTU9</accession>
<keyword evidence="1" id="KW-1133">Transmembrane helix</keyword>
<gene>
    <name evidence="2" type="ORF">AGR7C_Lc220136</name>
</gene>
<dbReference type="Proteomes" id="UP000191987">
    <property type="component" value="Unassembled WGS sequence"/>
</dbReference>
<evidence type="ECO:0000313" key="3">
    <source>
        <dbReference type="Proteomes" id="UP000191987"/>
    </source>
</evidence>
<evidence type="ECO:0000256" key="1">
    <source>
        <dbReference type="SAM" id="Phobius"/>
    </source>
</evidence>
<dbReference type="InterPro" id="IPR003688">
    <property type="entry name" value="TraG/VirD4"/>
</dbReference>
<protein>
    <submittedName>
        <fullName evidence="2">Uncharacterized protein</fullName>
    </submittedName>
</protein>
<reference evidence="2 3" key="1">
    <citation type="submission" date="2016-01" db="EMBL/GenBank/DDBJ databases">
        <authorList>
            <person name="Oliw E.H."/>
        </authorList>
    </citation>
    <scope>NUCLEOTIDE SEQUENCE [LARGE SCALE GENOMIC DNA]</scope>
    <source>
        <strain evidence="2 3">Zutra 3-1</strain>
    </source>
</reference>
<dbReference type="GO" id="GO:0016020">
    <property type="term" value="C:membrane"/>
    <property type="evidence" value="ECO:0007669"/>
    <property type="project" value="InterPro"/>
</dbReference>